<evidence type="ECO:0000313" key="3">
    <source>
        <dbReference type="Proteomes" id="UP000001522"/>
    </source>
</evidence>
<organism evidence="2 3">
    <name type="scientific">Helicobacter mustelae (strain ATCC 43772 / CCUG 25715 / CIP 103759 / LMG 18044 / NCTC 12198 / R85-136P)</name>
    <name type="common">Campylobacter mustelae</name>
    <dbReference type="NCBI Taxonomy" id="679897"/>
    <lineage>
        <taxon>Bacteria</taxon>
        <taxon>Pseudomonadati</taxon>
        <taxon>Campylobacterota</taxon>
        <taxon>Epsilonproteobacteria</taxon>
        <taxon>Campylobacterales</taxon>
        <taxon>Helicobacteraceae</taxon>
        <taxon>Helicobacter</taxon>
    </lineage>
</organism>
<name>D3UIJ1_HELM1</name>
<proteinExistence type="predicted"/>
<dbReference type="AlphaFoldDB" id="D3UIJ1"/>
<keyword evidence="3" id="KW-1185">Reference proteome</keyword>
<dbReference type="RefSeq" id="WP_013023386.1">
    <property type="nucleotide sequence ID" value="NC_013949.1"/>
</dbReference>
<dbReference type="InterPro" id="IPR027417">
    <property type="entry name" value="P-loop_NTPase"/>
</dbReference>
<dbReference type="PANTHER" id="PTHR33295:SF18">
    <property type="entry name" value="AAA+ ATPASE DOMAIN-CONTAINING PROTEIN"/>
    <property type="match status" value="1"/>
</dbReference>
<protein>
    <submittedName>
        <fullName evidence="2">Putative predicted ATPase</fullName>
    </submittedName>
</protein>
<dbReference type="Gene3D" id="3.40.50.300">
    <property type="entry name" value="P-loop containing nucleotide triphosphate hydrolases"/>
    <property type="match status" value="1"/>
</dbReference>
<dbReference type="EMBL" id="FN555004">
    <property type="protein sequence ID" value="CBG40314.1"/>
    <property type="molecule type" value="Genomic_DNA"/>
</dbReference>
<dbReference type="SUPFAM" id="SSF52540">
    <property type="entry name" value="P-loop containing nucleoside triphosphate hydrolases"/>
    <property type="match status" value="1"/>
</dbReference>
<dbReference type="PANTHER" id="PTHR33295">
    <property type="entry name" value="ATPASE"/>
    <property type="match status" value="1"/>
</dbReference>
<dbReference type="HOGENOM" id="CLU_064266_1_0_7"/>
<evidence type="ECO:0000259" key="1">
    <source>
        <dbReference type="SMART" id="SM00382"/>
    </source>
</evidence>
<dbReference type="STRING" id="679897.HMU10570"/>
<dbReference type="SMART" id="SM00382">
    <property type="entry name" value="AAA"/>
    <property type="match status" value="1"/>
</dbReference>
<sequence length="341" mass="39939">MQELENILAEKLQNFEIFPRRFGIKPAKIHLYGPPRSGKTSLSLLIAKHSKHPIYIDCIDPRNDKEMLTSQVLKAFLEKRIDWLILDNYDFSLTLPNLPNILLITTPPIARLPQGFLSRVILPLNFAEYISISPKSTSLTQLFNSYLKNGNTPEMLFLPEFQKIQRRQEHLRLFFQEDYVFFLQLLSFQSQKITTHHLYTHMKKSIKISKDKAYRLLNTLEACHFLTLLPHINAPSLPKKLFFYDFALPYAFSKAPNFQAIFENMVFLELLNQTNAPIFYAQECHFLIENHAFFALPFPNQKDINKILQNNPKRQITIIAIHPQEHPHCKIIDFISFALRD</sequence>
<gene>
    <name evidence="2" type="ordered locus">HMU10570</name>
</gene>
<reference evidence="2 3" key="1">
    <citation type="journal article" date="2010" name="BMC Genomics">
        <title>Comparative genomics and proteomics of Helicobacter mustelae, an ulcerogenic and carcinogenic gastric pathogen.</title>
        <authorList>
            <person name="O'Toole P.W."/>
            <person name="Snelling W.J."/>
            <person name="Canchaya C."/>
            <person name="Forde B.M."/>
            <person name="Hardie K.R."/>
            <person name="Josenhans C."/>
            <person name="Graham R.L.J."/>
            <person name="McMullan G."/>
            <person name="Parkhill J."/>
            <person name="Belda E."/>
            <person name="Bentley S.D."/>
        </authorList>
    </citation>
    <scope>NUCLEOTIDE SEQUENCE [LARGE SCALE GENOMIC DNA]</scope>
    <source>
        <strain evidence="3">ATCC 43772 / LMG 18044 / NCTC 12198 / 12198</strain>
    </source>
</reference>
<feature type="domain" description="AAA+ ATPase" evidence="1">
    <location>
        <begin position="25"/>
        <end position="127"/>
    </location>
</feature>
<evidence type="ECO:0000313" key="2">
    <source>
        <dbReference type="EMBL" id="CBG40314.1"/>
    </source>
</evidence>
<dbReference type="InterPro" id="IPR003593">
    <property type="entry name" value="AAA+_ATPase"/>
</dbReference>
<dbReference type="KEGG" id="hms:HMU10570"/>
<accession>D3UIJ1</accession>
<dbReference type="eggNOG" id="COG1373">
    <property type="taxonomic scope" value="Bacteria"/>
</dbReference>
<dbReference type="Proteomes" id="UP000001522">
    <property type="component" value="Chromosome"/>
</dbReference>